<dbReference type="GO" id="GO:0006508">
    <property type="term" value="P:proteolysis"/>
    <property type="evidence" value="ECO:0007669"/>
    <property type="project" value="UniProtKB-KW"/>
</dbReference>
<feature type="domain" description="Peptidase S1" evidence="1">
    <location>
        <begin position="18"/>
        <end position="212"/>
    </location>
</feature>
<dbReference type="GO" id="GO:0004252">
    <property type="term" value="F:serine-type endopeptidase activity"/>
    <property type="evidence" value="ECO:0007669"/>
    <property type="project" value="InterPro"/>
</dbReference>
<evidence type="ECO:0000313" key="2">
    <source>
        <dbReference type="EMBL" id="XDQ63185.1"/>
    </source>
</evidence>
<dbReference type="AlphaFoldDB" id="A0AB39SC00"/>
<keyword evidence="2" id="KW-0378">Hydrolase</keyword>
<dbReference type="RefSeq" id="WP_369260049.1">
    <property type="nucleotide sequence ID" value="NZ_CP163440.1"/>
</dbReference>
<name>A0AB39SC00_9ACTN</name>
<evidence type="ECO:0000259" key="1">
    <source>
        <dbReference type="Pfam" id="PF00089"/>
    </source>
</evidence>
<accession>A0AB39SC00</accession>
<dbReference type="EC" id="3.4.21.-" evidence="2"/>
<organism evidence="2">
    <name type="scientific">Streptomyces sp. R35</name>
    <dbReference type="NCBI Taxonomy" id="3238630"/>
    <lineage>
        <taxon>Bacteria</taxon>
        <taxon>Bacillati</taxon>
        <taxon>Actinomycetota</taxon>
        <taxon>Actinomycetes</taxon>
        <taxon>Kitasatosporales</taxon>
        <taxon>Streptomycetaceae</taxon>
        <taxon>Streptomyces</taxon>
    </lineage>
</organism>
<protein>
    <submittedName>
        <fullName evidence="2">Trypsin-like serine protease</fullName>
        <ecNumber evidence="2">3.4.21.-</ecNumber>
    </submittedName>
</protein>
<dbReference type="EMBL" id="CP163440">
    <property type="protein sequence ID" value="XDQ63185.1"/>
    <property type="molecule type" value="Genomic_DNA"/>
</dbReference>
<keyword evidence="2" id="KW-0645">Protease</keyword>
<dbReference type="InterPro" id="IPR009003">
    <property type="entry name" value="Peptidase_S1_PA"/>
</dbReference>
<dbReference type="SUPFAM" id="SSF50494">
    <property type="entry name" value="Trypsin-like serine proteases"/>
    <property type="match status" value="1"/>
</dbReference>
<sequence>MDVRRVMEVWDPAGRIAGTGYLIADRLVLTALHNIQSSATTSERAVEVRRLALHGQQPAAWVDAEVLWPEQPPDIEQDPHADAALLLISAPSWQPPDTAAPVRWGRLPEPSPTTSDTRVACVAVGFPEAEQRDGKRDTKQISGHIETLSGLKSGLITAHIDGVATPGTAGGSSSWSGASGAALFCGNLLTGVLTTDRASCYPGNQLVAVPLATLAARPGFTRRIKVAGNSLVLEDIGSLQGESNNRSHSPRSHASGEGLGILRISLSHIPGQIFFNVVHPRVIIDGKTHELRWGSHDFTLPAGLHEIKIFVPYVNNPECCSASTVAKVDTQNVTLIEYKTPLSMFQNGKIRTLRVFK</sequence>
<dbReference type="InterPro" id="IPR043504">
    <property type="entry name" value="Peptidase_S1_PA_chymotrypsin"/>
</dbReference>
<reference evidence="2" key="1">
    <citation type="submission" date="2024-07" db="EMBL/GenBank/DDBJ databases">
        <authorList>
            <person name="Yu S.T."/>
        </authorList>
    </citation>
    <scope>NUCLEOTIDE SEQUENCE</scope>
    <source>
        <strain evidence="2">R35</strain>
    </source>
</reference>
<gene>
    <name evidence="2" type="ORF">AB5J50_21465</name>
</gene>
<proteinExistence type="predicted"/>
<dbReference type="InterPro" id="IPR001254">
    <property type="entry name" value="Trypsin_dom"/>
</dbReference>
<dbReference type="Pfam" id="PF00089">
    <property type="entry name" value="Trypsin"/>
    <property type="match status" value="1"/>
</dbReference>
<dbReference type="Gene3D" id="2.40.10.10">
    <property type="entry name" value="Trypsin-like serine proteases"/>
    <property type="match status" value="2"/>
</dbReference>